<reference evidence="1" key="1">
    <citation type="journal article" date="2017" name="Nature">
        <title>The sunflower genome provides insights into oil metabolism, flowering and Asterid evolution.</title>
        <authorList>
            <person name="Badouin H."/>
            <person name="Gouzy J."/>
            <person name="Grassa C.J."/>
            <person name="Murat F."/>
            <person name="Staton S.E."/>
            <person name="Cottret L."/>
            <person name="Lelandais-Briere C."/>
            <person name="Owens G.L."/>
            <person name="Carrere S."/>
            <person name="Mayjonade B."/>
            <person name="Legrand L."/>
            <person name="Gill N."/>
            <person name="Kane N.C."/>
            <person name="Bowers J.E."/>
            <person name="Hubner S."/>
            <person name="Bellec A."/>
            <person name="Berard A."/>
            <person name="Berges H."/>
            <person name="Blanchet N."/>
            <person name="Boniface M.C."/>
            <person name="Brunel D."/>
            <person name="Catrice O."/>
            <person name="Chaidir N."/>
            <person name="Claudel C."/>
            <person name="Donnadieu C."/>
            <person name="Faraut T."/>
            <person name="Fievet G."/>
            <person name="Helmstetter N."/>
            <person name="King M."/>
            <person name="Knapp S.J."/>
            <person name="Lai Z."/>
            <person name="Le Paslier M.C."/>
            <person name="Lippi Y."/>
            <person name="Lorenzon L."/>
            <person name="Mandel J.R."/>
            <person name="Marage G."/>
            <person name="Marchand G."/>
            <person name="Marquand E."/>
            <person name="Bret-Mestries E."/>
            <person name="Morien E."/>
            <person name="Nambeesan S."/>
            <person name="Nguyen T."/>
            <person name="Pegot-Espagnet P."/>
            <person name="Pouilly N."/>
            <person name="Raftis F."/>
            <person name="Sallet E."/>
            <person name="Schiex T."/>
            <person name="Thomas J."/>
            <person name="Vandecasteele C."/>
            <person name="Vares D."/>
            <person name="Vear F."/>
            <person name="Vautrin S."/>
            <person name="Crespi M."/>
            <person name="Mangin B."/>
            <person name="Burke J.M."/>
            <person name="Salse J."/>
            <person name="Munos S."/>
            <person name="Vincourt P."/>
            <person name="Rieseberg L.H."/>
            <person name="Langlade N.B."/>
        </authorList>
    </citation>
    <scope>NUCLEOTIDE SEQUENCE</scope>
    <source>
        <tissue evidence="1">Leaves</tissue>
    </source>
</reference>
<sequence>MSSSSFLIQRTSLNPRAIPLNSASALDRATTFCFLLLQVTRFPPTKEKYPDVDLRFPLSPAQSASV</sequence>
<protein>
    <submittedName>
        <fullName evidence="1">Uncharacterized protein</fullName>
    </submittedName>
</protein>
<keyword evidence="2" id="KW-1185">Reference proteome</keyword>
<dbReference type="Gramene" id="mRNA:HanXRQr2_Chr02g0052221">
    <property type="protein sequence ID" value="CDS:HanXRQr2_Chr02g0052221.1"/>
    <property type="gene ID" value="HanXRQr2_Chr02g0052221"/>
</dbReference>
<dbReference type="AlphaFoldDB" id="A0A9K3NYL9"/>
<dbReference type="EMBL" id="MNCJ02000317">
    <property type="protein sequence ID" value="KAF5817371.1"/>
    <property type="molecule type" value="Genomic_DNA"/>
</dbReference>
<evidence type="ECO:0000313" key="1">
    <source>
        <dbReference type="EMBL" id="KAF5817371.1"/>
    </source>
</evidence>
<proteinExistence type="predicted"/>
<dbReference type="Proteomes" id="UP000215914">
    <property type="component" value="Unassembled WGS sequence"/>
</dbReference>
<reference evidence="1" key="2">
    <citation type="submission" date="2020-06" db="EMBL/GenBank/DDBJ databases">
        <title>Helianthus annuus Genome sequencing and assembly Release 2.</title>
        <authorList>
            <person name="Gouzy J."/>
            <person name="Langlade N."/>
            <person name="Munos S."/>
        </authorList>
    </citation>
    <scope>NUCLEOTIDE SEQUENCE</scope>
    <source>
        <tissue evidence="1">Leaves</tissue>
    </source>
</reference>
<organism evidence="1 2">
    <name type="scientific">Helianthus annuus</name>
    <name type="common">Common sunflower</name>
    <dbReference type="NCBI Taxonomy" id="4232"/>
    <lineage>
        <taxon>Eukaryota</taxon>
        <taxon>Viridiplantae</taxon>
        <taxon>Streptophyta</taxon>
        <taxon>Embryophyta</taxon>
        <taxon>Tracheophyta</taxon>
        <taxon>Spermatophyta</taxon>
        <taxon>Magnoliopsida</taxon>
        <taxon>eudicotyledons</taxon>
        <taxon>Gunneridae</taxon>
        <taxon>Pentapetalae</taxon>
        <taxon>asterids</taxon>
        <taxon>campanulids</taxon>
        <taxon>Asterales</taxon>
        <taxon>Asteraceae</taxon>
        <taxon>Asteroideae</taxon>
        <taxon>Heliantheae alliance</taxon>
        <taxon>Heliantheae</taxon>
        <taxon>Helianthus</taxon>
    </lineage>
</organism>
<evidence type="ECO:0000313" key="2">
    <source>
        <dbReference type="Proteomes" id="UP000215914"/>
    </source>
</evidence>
<gene>
    <name evidence="1" type="ORF">HanXRQr2_Chr02g0052221</name>
</gene>
<name>A0A9K3NYL9_HELAN</name>
<accession>A0A9K3NYL9</accession>
<comment type="caution">
    <text evidence="1">The sequence shown here is derived from an EMBL/GenBank/DDBJ whole genome shotgun (WGS) entry which is preliminary data.</text>
</comment>